<dbReference type="GO" id="GO:0000160">
    <property type="term" value="P:phosphorelay signal transduction system"/>
    <property type="evidence" value="ECO:0007669"/>
    <property type="project" value="InterPro"/>
</dbReference>
<dbReference type="RefSeq" id="WP_149726958.1">
    <property type="nucleotide sequence ID" value="NZ_VUJV01000001.1"/>
</dbReference>
<organism evidence="4 5">
    <name type="scientific">Nocardioides humilatus</name>
    <dbReference type="NCBI Taxonomy" id="2607660"/>
    <lineage>
        <taxon>Bacteria</taxon>
        <taxon>Bacillati</taxon>
        <taxon>Actinomycetota</taxon>
        <taxon>Actinomycetes</taxon>
        <taxon>Propionibacteriales</taxon>
        <taxon>Nocardioidaceae</taxon>
        <taxon>Nocardioides</taxon>
    </lineage>
</organism>
<feature type="DNA-binding region" description="OmpR/PhoB-type" evidence="2">
    <location>
        <begin position="117"/>
        <end position="214"/>
    </location>
</feature>
<evidence type="ECO:0000313" key="4">
    <source>
        <dbReference type="EMBL" id="KAA1421497.1"/>
    </source>
</evidence>
<evidence type="ECO:0000259" key="3">
    <source>
        <dbReference type="PROSITE" id="PS51755"/>
    </source>
</evidence>
<proteinExistence type="predicted"/>
<protein>
    <submittedName>
        <fullName evidence="4">Winged helix-turn-helix transcriptional regulator</fullName>
    </submittedName>
</protein>
<evidence type="ECO:0000256" key="2">
    <source>
        <dbReference type="PROSITE-ProRule" id="PRU01091"/>
    </source>
</evidence>
<feature type="domain" description="OmpR/PhoB-type" evidence="3">
    <location>
        <begin position="117"/>
        <end position="214"/>
    </location>
</feature>
<name>A0A5B1LPK9_9ACTN</name>
<accession>A0A5B1LPK9</accession>
<sequence length="214" mass="23566">MGVRSGRRLFLHRWPETVGAQLLIVDPGHDDAGLADGMAGRGVHVTWVSSTLDALVELGRLDPHTVVVSPDAPGMPVDEFVATVSRHGTLCAVLAPPYDVERLWDLVSHSARSLEDHVTVSFGPIELDSSAYRVLIRGERIADLPLKEFELLRALMLKAPGIVTDDELREAMWGSEERRPSGNTIAMHVTRLRHRLDGAADIRRIRGRGYSLAD</sequence>
<dbReference type="SMART" id="SM00862">
    <property type="entry name" value="Trans_reg_C"/>
    <property type="match status" value="1"/>
</dbReference>
<dbReference type="PROSITE" id="PS51755">
    <property type="entry name" value="OMPR_PHOB"/>
    <property type="match status" value="1"/>
</dbReference>
<dbReference type="InterPro" id="IPR001867">
    <property type="entry name" value="OmpR/PhoB-type_DNA-bd"/>
</dbReference>
<dbReference type="Proteomes" id="UP000325003">
    <property type="component" value="Unassembled WGS sequence"/>
</dbReference>
<evidence type="ECO:0000256" key="1">
    <source>
        <dbReference type="ARBA" id="ARBA00023125"/>
    </source>
</evidence>
<dbReference type="InterPro" id="IPR016032">
    <property type="entry name" value="Sig_transdc_resp-reg_C-effctor"/>
</dbReference>
<dbReference type="SUPFAM" id="SSF46894">
    <property type="entry name" value="C-terminal effector domain of the bipartite response regulators"/>
    <property type="match status" value="1"/>
</dbReference>
<gene>
    <name evidence="4" type="ORF">F0U44_04190</name>
</gene>
<dbReference type="Pfam" id="PF00486">
    <property type="entry name" value="Trans_reg_C"/>
    <property type="match status" value="1"/>
</dbReference>
<dbReference type="AlphaFoldDB" id="A0A5B1LPK9"/>
<dbReference type="Gene3D" id="1.10.10.10">
    <property type="entry name" value="Winged helix-like DNA-binding domain superfamily/Winged helix DNA-binding domain"/>
    <property type="match status" value="1"/>
</dbReference>
<reference evidence="4 5" key="2">
    <citation type="submission" date="2019-09" db="EMBL/GenBank/DDBJ databases">
        <authorList>
            <person name="Jin C."/>
        </authorList>
    </citation>
    <scope>NUCLEOTIDE SEQUENCE [LARGE SCALE GENOMIC DNA]</scope>
    <source>
        <strain evidence="4 5">BN130099</strain>
    </source>
</reference>
<dbReference type="GO" id="GO:0006355">
    <property type="term" value="P:regulation of DNA-templated transcription"/>
    <property type="evidence" value="ECO:0007669"/>
    <property type="project" value="InterPro"/>
</dbReference>
<keyword evidence="1 2" id="KW-0238">DNA-binding</keyword>
<dbReference type="InterPro" id="IPR036388">
    <property type="entry name" value="WH-like_DNA-bd_sf"/>
</dbReference>
<reference evidence="4 5" key="1">
    <citation type="submission" date="2019-09" db="EMBL/GenBank/DDBJ databases">
        <title>Nocardioides panacisoli sp. nov., isolated from the soil of a ginseng field.</title>
        <authorList>
            <person name="Cho C."/>
        </authorList>
    </citation>
    <scope>NUCLEOTIDE SEQUENCE [LARGE SCALE GENOMIC DNA]</scope>
    <source>
        <strain evidence="4 5">BN130099</strain>
    </source>
</reference>
<dbReference type="CDD" id="cd00383">
    <property type="entry name" value="trans_reg_C"/>
    <property type="match status" value="1"/>
</dbReference>
<keyword evidence="5" id="KW-1185">Reference proteome</keyword>
<comment type="caution">
    <text evidence="4">The sequence shown here is derived from an EMBL/GenBank/DDBJ whole genome shotgun (WGS) entry which is preliminary data.</text>
</comment>
<dbReference type="GO" id="GO:0003677">
    <property type="term" value="F:DNA binding"/>
    <property type="evidence" value="ECO:0007669"/>
    <property type="project" value="UniProtKB-UniRule"/>
</dbReference>
<dbReference type="EMBL" id="VUJV01000001">
    <property type="protein sequence ID" value="KAA1421497.1"/>
    <property type="molecule type" value="Genomic_DNA"/>
</dbReference>
<evidence type="ECO:0000313" key="5">
    <source>
        <dbReference type="Proteomes" id="UP000325003"/>
    </source>
</evidence>